<dbReference type="Proteomes" id="UP000241007">
    <property type="component" value="Segment"/>
</dbReference>
<accession>A0A2H4PI87</accession>
<evidence type="ECO:0000313" key="2">
    <source>
        <dbReference type="Proteomes" id="UP000241007"/>
    </source>
</evidence>
<gene>
    <name evidence="1" type="ORF">SEA_WRIGHTON_52</name>
</gene>
<sequence>MGKKYDAYAKAAQAEKAAKSRLSDVQGGSTQQAMTEATINAKQAEIAANDTFQTWISDPEG</sequence>
<name>A0A2H4PI87_9CAUD</name>
<organism evidence="1 2">
    <name type="scientific">Streptomyces phage WRightOn</name>
    <dbReference type="NCBI Taxonomy" id="2053723"/>
    <lineage>
        <taxon>Viruses</taxon>
        <taxon>Duplodnaviria</taxon>
        <taxon>Heunggongvirae</taxon>
        <taxon>Uroviricota</taxon>
        <taxon>Caudoviricetes</taxon>
        <taxon>Beephvirinae</taxon>
        <taxon>Manuelvirus</taxon>
        <taxon>Manuelvirus wrighton</taxon>
    </lineage>
</organism>
<protein>
    <submittedName>
        <fullName evidence="1">Uncharacterized protein</fullName>
    </submittedName>
</protein>
<keyword evidence="2" id="KW-1185">Reference proteome</keyword>
<evidence type="ECO:0000313" key="1">
    <source>
        <dbReference type="EMBL" id="ATW62486.1"/>
    </source>
</evidence>
<reference evidence="1 2" key="1">
    <citation type="submission" date="2017-11" db="EMBL/GenBank/DDBJ databases">
        <authorList>
            <person name="Keri A.G."/>
            <person name="Ahn S.H."/>
            <person name="Alvarado I.A."/>
            <person name="Hartigan K.A."/>
            <person name="Shaffer C.D."/>
            <person name="Weston-Hafer K.A."/>
            <person name="Russell D.A."/>
            <person name="Pope W.H."/>
            <person name="Jacobs-Sera D."/>
            <person name="Hendrix R.W."/>
            <person name="Hatfull G.F."/>
        </authorList>
    </citation>
    <scope>NUCLEOTIDE SEQUENCE [LARGE SCALE GENOMIC DNA]</scope>
</reference>
<proteinExistence type="predicted"/>
<dbReference type="EMBL" id="MG515223">
    <property type="protein sequence ID" value="ATW62486.1"/>
    <property type="molecule type" value="Genomic_DNA"/>
</dbReference>